<dbReference type="GO" id="GO:0051276">
    <property type="term" value="P:chromosome organization"/>
    <property type="evidence" value="ECO:0007669"/>
    <property type="project" value="UniProtKB-UniRule"/>
</dbReference>
<evidence type="ECO:0000259" key="6">
    <source>
        <dbReference type="Pfam" id="PF17289"/>
    </source>
</evidence>
<comment type="function">
    <text evidence="5">The terminase large subunit acts as an ATP driven molecular motor necessary for viral DNA translocation into empty capsids and as an endonuclease that cuts the viral genome to initiate and to end a packaging reaction. The terminase lies at a unique vertex of the procapsid and is composed of two subunits, a small terminase subunit involved in viral DNA recognition (packaging sequence), and a large terminase subunit possessing endonucleolytic and ATPase activities. Both terminase subunits heterooligomerize and are docked on the portal protein to form the packaging machine. The terminase large subunit exhibits endonuclease activity and cleaves the viral genome concatemer. Once the capsid is packaged with the DNA, the terminase complex is substituted by the tail.</text>
</comment>
<evidence type="ECO:0000313" key="8">
    <source>
        <dbReference type="Proteomes" id="UP000203408"/>
    </source>
</evidence>
<evidence type="ECO:0000313" key="7">
    <source>
        <dbReference type="EMBL" id="AKU44517.1"/>
    </source>
</evidence>
<dbReference type="Proteomes" id="UP000203408">
    <property type="component" value="Segment"/>
</dbReference>
<feature type="short sequence motif" description="ATPase coupling" evidence="5">
    <location>
        <begin position="283"/>
        <end position="285"/>
    </location>
</feature>
<keyword evidence="4 5" id="KW-0231">Viral genome packaging</keyword>
<feature type="active site" description="For ATPase activity" evidence="5">
    <location>
        <position position="254"/>
    </location>
</feature>
<dbReference type="GO" id="GO:0004519">
    <property type="term" value="F:endonuclease activity"/>
    <property type="evidence" value="ECO:0007669"/>
    <property type="project" value="UniProtKB-UniRule"/>
</dbReference>
<dbReference type="GO" id="GO:0016887">
    <property type="term" value="F:ATP hydrolysis activity"/>
    <property type="evidence" value="ECO:0007669"/>
    <property type="project" value="InterPro"/>
</dbReference>
<name>A0A0K1LPR4_9CAUD</name>
<dbReference type="GO" id="GO:0005524">
    <property type="term" value="F:ATP binding"/>
    <property type="evidence" value="ECO:0007669"/>
    <property type="project" value="UniProtKB-KW"/>
</dbReference>
<feature type="binding site" evidence="5">
    <location>
        <position position="458"/>
    </location>
    <ligand>
        <name>Mg(2+)</name>
        <dbReference type="ChEBI" id="CHEBI:18420"/>
        <label>2</label>
        <note>catalytic; for nuclease activity</note>
    </ligand>
</feature>
<dbReference type="InterPro" id="IPR027417">
    <property type="entry name" value="P-loop_NTPase"/>
</dbReference>
<feature type="binding site" evidence="5">
    <location>
        <position position="200"/>
    </location>
    <ligand>
        <name>ATP</name>
        <dbReference type="ChEBI" id="CHEBI:30616"/>
    </ligand>
</feature>
<feature type="binding site" evidence="5">
    <location>
        <position position="401"/>
    </location>
    <ligand>
        <name>Mg(2+)</name>
        <dbReference type="ChEBI" id="CHEBI:18420"/>
        <label>1</label>
        <note>catalytic; for nuclease activity</note>
    </ligand>
</feature>
<keyword evidence="8" id="KW-1185">Reference proteome</keyword>
<dbReference type="Pfam" id="PF03237">
    <property type="entry name" value="Terminase_6N"/>
    <property type="match status" value="1"/>
</dbReference>
<keyword evidence="5" id="KW-0540">Nuclease</keyword>
<feature type="binding site" evidence="5">
    <location>
        <position position="141"/>
    </location>
    <ligand>
        <name>ATP</name>
        <dbReference type="ChEBI" id="CHEBI:30616"/>
    </ligand>
</feature>
<dbReference type="GO" id="GO:0046872">
    <property type="term" value="F:metal ion binding"/>
    <property type="evidence" value="ECO:0007669"/>
    <property type="project" value="UniProtKB-UniRule"/>
</dbReference>
<feature type="site" description="Modulates nuclease activity" evidence="5">
    <location>
        <position position="409"/>
    </location>
</feature>
<comment type="cofactor">
    <cofactor evidence="5">
        <name>Mg(2+)</name>
        <dbReference type="ChEBI" id="CHEBI:18420"/>
    </cofactor>
    <text evidence="5">ATPase activity requires 1 Mg(2+) ion per subunit. Nuclease activity probably requires 2 Mg(2+) ions per subunit.</text>
</comment>
<dbReference type="EMBL" id="KT001918">
    <property type="protein sequence ID" value="AKU44517.1"/>
    <property type="molecule type" value="Genomic_DNA"/>
</dbReference>
<comment type="similarity">
    <text evidence="5">Belongs to the Tequatrovirus large terminase family.</text>
</comment>
<dbReference type="InterPro" id="IPR035421">
    <property type="entry name" value="Terminase_6C"/>
</dbReference>
<dbReference type="EC" id="3.6.4.-" evidence="5"/>
<organism evidence="7 8">
    <name type="scientific">Klebsiella phage Matisse</name>
    <dbReference type="NCBI Taxonomy" id="1675607"/>
    <lineage>
        <taxon>Viruses</taxon>
        <taxon>Duplodnaviria</taxon>
        <taxon>Heunggongvirae</taxon>
        <taxon>Uroviricota</taxon>
        <taxon>Caudoviricetes</taxon>
        <taxon>Pantevenvirales</taxon>
        <taxon>Straboviridae</taxon>
        <taxon>Slopekvirus</taxon>
        <taxon>Slopekvirus matisse</taxon>
    </lineage>
</organism>
<evidence type="ECO:0000256" key="2">
    <source>
        <dbReference type="ARBA" id="ARBA00022741"/>
    </source>
</evidence>
<dbReference type="InterPro" id="IPR044267">
    <property type="entry name" value="Terminase_large_su_gp17-like"/>
</dbReference>
<comment type="subunit">
    <text evidence="5">Interacts with the terminase small subunit; the active complex is probably heterooligomeric. Interacts with the portal protein.</text>
</comment>
<dbReference type="Gene3D" id="3.30.420.240">
    <property type="match status" value="1"/>
</dbReference>
<keyword evidence="1 5" id="KW-1188">Viral release from host cell</keyword>
<accession>A0A0K1LPR4</accession>
<evidence type="ECO:0000256" key="4">
    <source>
        <dbReference type="ARBA" id="ARBA00023219"/>
    </source>
</evidence>
<feature type="binding site" evidence="5">
    <location>
        <position position="136"/>
    </location>
    <ligand>
        <name>ATP</name>
        <dbReference type="ChEBI" id="CHEBI:30616"/>
    </ligand>
</feature>
<keyword evidence="5" id="KW-0378">Hydrolase</keyword>
<feature type="binding site" evidence="5">
    <location>
        <position position="542"/>
    </location>
    <ligand>
        <name>Mg(2+)</name>
        <dbReference type="ChEBI" id="CHEBI:18420"/>
        <label>1</label>
        <note>catalytic; for nuclease activity</note>
    </ligand>
</feature>
<dbReference type="KEGG" id="vg:26613396"/>
<reference evidence="7 8" key="1">
    <citation type="journal article" date="2015" name="Genome Announc.">
        <title>Complete Genome Sequence of Carbapenemase-Producing Klebsiella pneumoniae Myophage Matisse.</title>
        <authorList>
            <person name="Provasek V.E."/>
            <person name="Lessor L.E."/>
            <person name="Cahill J.L."/>
            <person name="Rasche E.S."/>
            <person name="Kuty Everett G.F."/>
        </authorList>
    </citation>
    <scope>NUCLEOTIDE SEQUENCE [LARGE SCALE GENOMIC DNA]</scope>
</reference>
<keyword evidence="2 5" id="KW-0547">Nucleotide-binding</keyword>
<dbReference type="Pfam" id="PF17289">
    <property type="entry name" value="Terminase_6C"/>
    <property type="match status" value="1"/>
</dbReference>
<evidence type="ECO:0000256" key="1">
    <source>
        <dbReference type="ARBA" id="ARBA00022612"/>
    </source>
</evidence>
<gene>
    <name evidence="7" type="ORF">CPT_Matisse213</name>
</gene>
<protein>
    <recommendedName>
        <fullName evidence="5">Terminase, large subunit</fullName>
    </recommendedName>
    <alternativeName>
        <fullName evidence="5">DNA-packaging protein</fullName>
    </alternativeName>
    <domain>
        <recommendedName>
            <fullName evidence="5">ATPase</fullName>
            <ecNumber evidence="5">3.6.4.-</ecNumber>
        </recommendedName>
    </domain>
    <domain>
        <recommendedName>
            <fullName evidence="5">Endonuclease</fullName>
            <ecNumber evidence="5">3.1.21.-</ecNumber>
        </recommendedName>
    </domain>
</protein>
<dbReference type="GeneID" id="26613396"/>
<dbReference type="HAMAP" id="MF_04146">
    <property type="entry name" value="TERL_T4"/>
    <property type="match status" value="1"/>
</dbReference>
<comment type="domain">
    <text evidence="5">The N-terminus contains an ATPase domain. The C-terminus contains an endonuclease domain.</text>
</comment>
<evidence type="ECO:0000256" key="5">
    <source>
        <dbReference type="HAMAP-Rule" id="MF_04146"/>
    </source>
</evidence>
<evidence type="ECO:0000256" key="3">
    <source>
        <dbReference type="ARBA" id="ARBA00022840"/>
    </source>
</evidence>
<keyword evidence="3 5" id="KW-0067">ATP-binding</keyword>
<feature type="short sequence motif" description="Walker B motif" evidence="5">
    <location>
        <begin position="249"/>
        <end position="254"/>
    </location>
</feature>
<keyword evidence="5" id="KW-0255">Endonuclease</keyword>
<dbReference type="RefSeq" id="YP_009194457.1">
    <property type="nucleotide sequence ID" value="NC_028750.1"/>
</dbReference>
<dbReference type="SUPFAM" id="SSF52540">
    <property type="entry name" value="P-loop containing nucleoside triphosphate hydrolases"/>
    <property type="match status" value="1"/>
</dbReference>
<feature type="domain" description="Terminase large subunit gp17-like C-terminal" evidence="6">
    <location>
        <begin position="400"/>
        <end position="557"/>
    </location>
</feature>
<keyword evidence="5" id="KW-0479">Metal-binding</keyword>
<dbReference type="Gene3D" id="3.40.50.300">
    <property type="entry name" value="P-loop containing nucleotide triphosphate hydrolases"/>
    <property type="match status" value="1"/>
</dbReference>
<dbReference type="EC" id="3.1.21.-" evidence="5"/>
<dbReference type="GO" id="GO:0019073">
    <property type="term" value="P:viral DNA genome packaging"/>
    <property type="evidence" value="ECO:0007669"/>
    <property type="project" value="UniProtKB-UniRule"/>
</dbReference>
<keyword evidence="5" id="KW-0460">Magnesium</keyword>
<proteinExistence type="inferred from homology"/>
<sequence>MEMEPTIDPSKESDHPIGLMHPDYLKKKIDEFGMEWTQSEHDKKWYPTKFSDYLKINGIHKVDIQAKDSSNFATYKNKGNKKTRYNGNPNLKRAYIQTKWTQQMLMEWVKCRDDIVYFAETYCAITHIDYGTIKVQLRDYQREMLIEMHKNRMVACNLSRQLGKTTVVAIFLAHFVCFNEDKYVGVLAHKASMSAEVLDRTKQAIELLPDFLQPGIVEWNKGSIELDNKCKIGAFASSPDAVRGNSFAMIYIDECAFIPNFIDAWLAIQPVISSGRKSKILITTTPNGLNHFYDIWNAAIEGKSGFVPYTAIWTSVKERLYTDGDDGVFDDGYSWSSKMIASSSKEAFLQEHCAEFMGTNGTLIAGWKLSKLSWVDTDETETNFYQYKAPVEGHKYIAVLDPAEGRGQDYHAMHIIDITSMPFEQVAVYHSNKTSHLILPDVLLRYLMMYNEAWVYIELNSTGHSVAKSLFSELDYDNVICDSYSDLGMKQSKRSKAIGCSTLKDLIEKDKLIINNKKTILEFRTFSEKGVSWAAEEGFHDDLVMALVCFAWLTTQMKFAEFCEKDDLRLANEVFARERELLYEDMLCPVIVTSGDETISVGQHGISFI</sequence>
<dbReference type="GO" id="GO:0098009">
    <property type="term" value="C:viral terminase, large subunit"/>
    <property type="evidence" value="ECO:0007669"/>
    <property type="project" value="UniProtKB-UniRule"/>
</dbReference>
<feature type="binding site" evidence="5">
    <location>
        <position position="401"/>
    </location>
    <ligand>
        <name>Mg(2+)</name>
        <dbReference type="ChEBI" id="CHEBI:18420"/>
        <label>2</label>
        <note>catalytic; for nuclease activity</note>
    </ligand>
</feature>
<feature type="short sequence motif" description="Walker A motif" evidence="5">
    <location>
        <begin position="159"/>
        <end position="165"/>
    </location>
</feature>